<keyword evidence="2" id="KW-0732">Signal</keyword>
<name>A0A5M8PJK6_9LECA</name>
<accession>A0A5M8PJK6</accession>
<evidence type="ECO:0000313" key="4">
    <source>
        <dbReference type="Proteomes" id="UP000324767"/>
    </source>
</evidence>
<feature type="chain" id="PRO_5024340063" evidence="2">
    <location>
        <begin position="20"/>
        <end position="519"/>
    </location>
</feature>
<sequence>MHSLWLLLLAFACGSSSLATPPPQDDDLDNILINMLNITVRSSSGQDLALDIPVLHARHIRHTSTPTAPKQKRLVSRPQTTGCENPPFTEFDKSVCQPGGPKRTSQTFILSCKVHEAQPRPYFGGPMRYLKYCQPNEICVTQYVPILEDPSTFQSVANCVSEVNFRLIQESKMGGLTPAYYASHVLTLPQKSALDHTGLVATLVGRNDFTMAVVAERILLQAVGAASVVEPVNGLSFNDVLRPGGTADCTTCNSVGFSPIPAGTTAINLAVWLPAAISAAQLYIATYSEVFQLSKLVYQHTARSLPECPIKGTPIAVAVVAVVFSFVEAFEAEATPKSAGQESITTCLPKRHPIRPLSQRRQPRYFRHLNPLRQPPPLHQPRLGYGQYQLAPHPYHYGFGPPPAAYQPGYANPPPRPPPPAASESRSRFRYPRSRSPEHRRRHRSRSRSRGRDAGGERASRRRASPPMSDVTVTRGGLVRAEMWREVRELQERVEELEAEFAAEETERSGDEEGEGLKW</sequence>
<feature type="region of interest" description="Disordered" evidence="1">
    <location>
        <begin position="498"/>
        <end position="519"/>
    </location>
</feature>
<feature type="compositionally biased region" description="Basic and acidic residues" evidence="1">
    <location>
        <begin position="450"/>
        <end position="459"/>
    </location>
</feature>
<feature type="signal peptide" evidence="2">
    <location>
        <begin position="1"/>
        <end position="19"/>
    </location>
</feature>
<comment type="caution">
    <text evidence="3">The sequence shown here is derived from an EMBL/GenBank/DDBJ whole genome shotgun (WGS) entry which is preliminary data.</text>
</comment>
<evidence type="ECO:0000256" key="2">
    <source>
        <dbReference type="SAM" id="SignalP"/>
    </source>
</evidence>
<dbReference type="EMBL" id="VXIT01000012">
    <property type="protein sequence ID" value="KAA6409026.1"/>
    <property type="molecule type" value="Genomic_DNA"/>
</dbReference>
<gene>
    <name evidence="3" type="ORF">FRX48_07370</name>
</gene>
<organism evidence="3 4">
    <name type="scientific">Lasallia pustulata</name>
    <dbReference type="NCBI Taxonomy" id="136370"/>
    <lineage>
        <taxon>Eukaryota</taxon>
        <taxon>Fungi</taxon>
        <taxon>Dikarya</taxon>
        <taxon>Ascomycota</taxon>
        <taxon>Pezizomycotina</taxon>
        <taxon>Lecanoromycetes</taxon>
        <taxon>OSLEUM clade</taxon>
        <taxon>Umbilicariomycetidae</taxon>
        <taxon>Umbilicariales</taxon>
        <taxon>Umbilicariaceae</taxon>
        <taxon>Lasallia</taxon>
    </lineage>
</organism>
<feature type="compositionally biased region" description="Pro residues" evidence="1">
    <location>
        <begin position="400"/>
        <end position="421"/>
    </location>
</feature>
<feature type="compositionally biased region" description="Basic and acidic residues" evidence="1">
    <location>
        <begin position="505"/>
        <end position="519"/>
    </location>
</feature>
<evidence type="ECO:0000256" key="1">
    <source>
        <dbReference type="SAM" id="MobiDB-lite"/>
    </source>
</evidence>
<feature type="region of interest" description="Disordered" evidence="1">
    <location>
        <begin position="340"/>
        <end position="362"/>
    </location>
</feature>
<dbReference type="AlphaFoldDB" id="A0A5M8PJK6"/>
<evidence type="ECO:0000313" key="3">
    <source>
        <dbReference type="EMBL" id="KAA6409026.1"/>
    </source>
</evidence>
<protein>
    <submittedName>
        <fullName evidence="3">Uncharacterized protein</fullName>
    </submittedName>
</protein>
<dbReference type="OrthoDB" id="5377131at2759"/>
<feature type="region of interest" description="Disordered" evidence="1">
    <location>
        <begin position="394"/>
        <end position="480"/>
    </location>
</feature>
<dbReference type="Proteomes" id="UP000324767">
    <property type="component" value="Unassembled WGS sequence"/>
</dbReference>
<feature type="compositionally biased region" description="Basic residues" evidence="1">
    <location>
        <begin position="428"/>
        <end position="449"/>
    </location>
</feature>
<reference evidence="3 4" key="1">
    <citation type="submission" date="2019-09" db="EMBL/GenBank/DDBJ databases">
        <title>The hologenome of the rock-dwelling lichen Lasallia pustulata.</title>
        <authorList>
            <person name="Greshake Tzovaras B."/>
            <person name="Segers F."/>
            <person name="Bicker A."/>
            <person name="Dal Grande F."/>
            <person name="Otte J."/>
            <person name="Hankeln T."/>
            <person name="Schmitt I."/>
            <person name="Ebersberger I."/>
        </authorList>
    </citation>
    <scope>NUCLEOTIDE SEQUENCE [LARGE SCALE GENOMIC DNA]</scope>
    <source>
        <strain evidence="3">A1-1</strain>
    </source>
</reference>
<proteinExistence type="predicted"/>